<evidence type="ECO:0000256" key="1">
    <source>
        <dbReference type="SAM" id="MobiDB-lite"/>
    </source>
</evidence>
<organism evidence="2 3">
    <name type="scientific">Acidipropionibacterium jensenii</name>
    <dbReference type="NCBI Taxonomy" id="1749"/>
    <lineage>
        <taxon>Bacteria</taxon>
        <taxon>Bacillati</taxon>
        <taxon>Actinomycetota</taxon>
        <taxon>Actinomycetes</taxon>
        <taxon>Propionibacteriales</taxon>
        <taxon>Propionibacteriaceae</taxon>
        <taxon>Acidipropionibacterium</taxon>
    </lineage>
</organism>
<dbReference type="KEGG" id="aji:C0Z10_00765"/>
<dbReference type="SUPFAM" id="SSF46785">
    <property type="entry name" value="Winged helix' DNA-binding domain"/>
    <property type="match status" value="1"/>
</dbReference>
<accession>A0A3T0RWB5</accession>
<sequence>MTSLTDPGADSPAERVTEALRRRGGTASASEVGADLGLHPSTARFHLDRLVNQGRVRVSRERRATRGRPRTMFTLEPDPIEGPRSYQMLAEVLVASLARQSDGPERAARAGAEWGRHFTGQDVVALLAEVGFAPSPDPDHDDRIALGHCPFIDLATDHPEVVCPLHRGVVEGAVGHPVTLEAHPGATCFIDLDPTLSSGASRTPGGR</sequence>
<dbReference type="AlphaFoldDB" id="A0A3T0RWB5"/>
<feature type="compositionally biased region" description="Basic and acidic residues" evidence="1">
    <location>
        <begin position="12"/>
        <end position="21"/>
    </location>
</feature>
<proteinExistence type="predicted"/>
<evidence type="ECO:0000313" key="3">
    <source>
        <dbReference type="Proteomes" id="UP000285875"/>
    </source>
</evidence>
<feature type="region of interest" description="Disordered" evidence="1">
    <location>
        <begin position="1"/>
        <end position="38"/>
    </location>
</feature>
<dbReference type="InterPro" id="IPR036390">
    <property type="entry name" value="WH_DNA-bd_sf"/>
</dbReference>
<gene>
    <name evidence="2" type="ORF">C0Z10_00765</name>
</gene>
<reference evidence="3" key="1">
    <citation type="submission" date="2017-12" db="EMBL/GenBank/DDBJ databases">
        <title>Whole genome sequencing of Acidipropionibacterium jensenii strains JS279 and JS280.</title>
        <authorList>
            <person name="Deptula P."/>
            <person name="Laine P."/>
            <person name="Smolander O.-P."/>
            <person name="Paulin L."/>
            <person name="Auvinen P."/>
            <person name="Varmanen P."/>
        </authorList>
    </citation>
    <scope>NUCLEOTIDE SEQUENCE [LARGE SCALE GENOMIC DNA]</scope>
    <source>
        <strain evidence="3">JS280</strain>
    </source>
</reference>
<dbReference type="Gene3D" id="1.10.10.10">
    <property type="entry name" value="Winged helix-like DNA-binding domain superfamily/Winged helix DNA-binding domain"/>
    <property type="match status" value="1"/>
</dbReference>
<dbReference type="EMBL" id="CP025570">
    <property type="protein sequence ID" value="AZZ38522.1"/>
    <property type="molecule type" value="Genomic_DNA"/>
</dbReference>
<dbReference type="Proteomes" id="UP000285875">
    <property type="component" value="Chromosome"/>
</dbReference>
<dbReference type="InterPro" id="IPR036388">
    <property type="entry name" value="WH-like_DNA-bd_sf"/>
</dbReference>
<name>A0A3T0RWB5_9ACTN</name>
<dbReference type="RefSeq" id="WP_097798129.1">
    <property type="nucleotide sequence ID" value="NZ_CP025570.1"/>
</dbReference>
<protein>
    <submittedName>
        <fullName evidence="2">ArsR family transcriptional regulator</fullName>
    </submittedName>
</protein>
<evidence type="ECO:0000313" key="2">
    <source>
        <dbReference type="EMBL" id="AZZ38522.1"/>
    </source>
</evidence>